<feature type="transmembrane region" description="Helical" evidence="7">
    <location>
        <begin position="208"/>
        <end position="226"/>
    </location>
</feature>
<keyword evidence="10" id="KW-1185">Reference proteome</keyword>
<dbReference type="InterPro" id="IPR004638">
    <property type="entry name" value="EmrB-like"/>
</dbReference>
<feature type="transmembrane region" description="Helical" evidence="7">
    <location>
        <begin position="21"/>
        <end position="47"/>
    </location>
</feature>
<evidence type="ECO:0000256" key="2">
    <source>
        <dbReference type="ARBA" id="ARBA00022448"/>
    </source>
</evidence>
<dbReference type="PANTHER" id="PTHR23501:SF174">
    <property type="entry name" value="MULTIDRUG EXPORT PROTEIN EMRB-RELATED"/>
    <property type="match status" value="1"/>
</dbReference>
<dbReference type="NCBIfam" id="TIGR00711">
    <property type="entry name" value="efflux_EmrB"/>
    <property type="match status" value="1"/>
</dbReference>
<dbReference type="KEGG" id="apra:G3A50_18025"/>
<dbReference type="PANTHER" id="PTHR23501">
    <property type="entry name" value="MAJOR FACILITATOR SUPERFAMILY"/>
    <property type="match status" value="1"/>
</dbReference>
<dbReference type="CDD" id="cd17503">
    <property type="entry name" value="MFS_LmrB_MDR_like"/>
    <property type="match status" value="1"/>
</dbReference>
<dbReference type="Pfam" id="PF07690">
    <property type="entry name" value="MFS_1"/>
    <property type="match status" value="1"/>
</dbReference>
<feature type="transmembrane region" description="Helical" evidence="7">
    <location>
        <begin position="281"/>
        <end position="302"/>
    </location>
</feature>
<gene>
    <name evidence="9" type="ORF">G3A50_18025</name>
</gene>
<feature type="domain" description="Major facilitator superfamily (MFS) profile" evidence="8">
    <location>
        <begin position="23"/>
        <end position="479"/>
    </location>
</feature>
<dbReference type="AlphaFoldDB" id="A0A6P1YQJ0"/>
<evidence type="ECO:0000256" key="6">
    <source>
        <dbReference type="ARBA" id="ARBA00023136"/>
    </source>
</evidence>
<dbReference type="RefSeq" id="WP_163076532.1">
    <property type="nucleotide sequence ID" value="NZ_CP048630.1"/>
</dbReference>
<feature type="transmembrane region" description="Helical" evidence="7">
    <location>
        <begin position="379"/>
        <end position="398"/>
    </location>
</feature>
<dbReference type="Proteomes" id="UP000464751">
    <property type="component" value="Chromosome"/>
</dbReference>
<evidence type="ECO:0000313" key="10">
    <source>
        <dbReference type="Proteomes" id="UP000464751"/>
    </source>
</evidence>
<keyword evidence="3" id="KW-1003">Cell membrane</keyword>
<evidence type="ECO:0000256" key="1">
    <source>
        <dbReference type="ARBA" id="ARBA00004651"/>
    </source>
</evidence>
<keyword evidence="4 7" id="KW-0812">Transmembrane</keyword>
<keyword evidence="5 7" id="KW-1133">Transmembrane helix</keyword>
<dbReference type="InterPro" id="IPR036259">
    <property type="entry name" value="MFS_trans_sf"/>
</dbReference>
<reference evidence="9 10" key="1">
    <citation type="submission" date="2020-02" db="EMBL/GenBank/DDBJ databases">
        <authorList>
            <person name="Li G."/>
        </authorList>
    </citation>
    <scope>NUCLEOTIDE SEQUENCE [LARGE SCALE GENOMIC DNA]</scope>
    <source>
        <strain evidence="9 10">DSM 102029</strain>
    </source>
</reference>
<feature type="transmembrane region" description="Helical" evidence="7">
    <location>
        <begin position="175"/>
        <end position="196"/>
    </location>
</feature>
<evidence type="ECO:0000256" key="5">
    <source>
        <dbReference type="ARBA" id="ARBA00022989"/>
    </source>
</evidence>
<keyword evidence="2" id="KW-0813">Transport</keyword>
<evidence type="ECO:0000256" key="3">
    <source>
        <dbReference type="ARBA" id="ARBA00022475"/>
    </source>
</evidence>
<dbReference type="SUPFAM" id="SSF103473">
    <property type="entry name" value="MFS general substrate transporter"/>
    <property type="match status" value="1"/>
</dbReference>
<comment type="subcellular location">
    <subcellularLocation>
        <location evidence="1">Cell membrane</location>
        <topology evidence="1">Multi-pass membrane protein</topology>
    </subcellularLocation>
</comment>
<dbReference type="GO" id="GO:0005886">
    <property type="term" value="C:plasma membrane"/>
    <property type="evidence" value="ECO:0007669"/>
    <property type="project" value="UniProtKB-SubCell"/>
</dbReference>
<evidence type="ECO:0000313" key="9">
    <source>
        <dbReference type="EMBL" id="QIB35392.1"/>
    </source>
</evidence>
<name>A0A6P1YQJ0_9HYPH</name>
<feature type="transmembrane region" description="Helical" evidence="7">
    <location>
        <begin position="488"/>
        <end position="505"/>
    </location>
</feature>
<feature type="transmembrane region" description="Helical" evidence="7">
    <location>
        <begin position="241"/>
        <end position="260"/>
    </location>
</feature>
<protein>
    <submittedName>
        <fullName evidence="9">DHA2 family efflux MFS transporter permease subunit</fullName>
    </submittedName>
</protein>
<feature type="transmembrane region" description="Helical" evidence="7">
    <location>
        <begin position="89"/>
        <end position="108"/>
    </location>
</feature>
<feature type="transmembrane region" description="Helical" evidence="7">
    <location>
        <begin position="59"/>
        <end position="82"/>
    </location>
</feature>
<dbReference type="InterPro" id="IPR020846">
    <property type="entry name" value="MFS_dom"/>
</dbReference>
<sequence length="520" mass="55992">MSTTAAMPAQVPADKAGTTRILVTICAMMATLMQALDSTIANVALPYMQGSLSATADQITWVLTSYIVAAAIMTAPVGWLSARFGRKTIFIVSLVGFTVASMLCGVAQSLTQIVVFRLAQGVFGAALVPLSQATMLDLYPEEQRGQAMAVWGMGVMLGPILGPTLGGWLTDAYNWRWVFYVNLPFGVLATTGLVLFLKDEKRDSGLRFDWIGFGVLALGIGALQLMLDRGEQKDWFGSTEIIAEAVLAGLGLYLFTVHMITAEKPFLSPRLFKDRNFVSGLVIMFAIGMVLLATSALLAPYLQRLGGYPVATAGLLMAPRGFGTMMAMMVAGRLVSRMDPRWLMLLGLGLIAWSLWDMTSWNPDVSAFGLLSNSIFQGAGLGFVFTPLTVVAFATLAPELRTDGTSLFSLVRNVGSAIGVSVTSFLLAQNTQIMHASLAAHVTPFNRMLQSGGAFEFWNIANPATLGALNAEITRQATAIAYLDDFRFMMWVTLPTALLLLLMRAPRKTPGGQAHVEVLD</sequence>
<feature type="transmembrane region" description="Helical" evidence="7">
    <location>
        <begin position="148"/>
        <end position="169"/>
    </location>
</feature>
<keyword evidence="6 7" id="KW-0472">Membrane</keyword>
<dbReference type="InterPro" id="IPR011701">
    <property type="entry name" value="MFS"/>
</dbReference>
<feature type="transmembrane region" description="Helical" evidence="7">
    <location>
        <begin position="114"/>
        <end position="136"/>
    </location>
</feature>
<evidence type="ECO:0000259" key="8">
    <source>
        <dbReference type="PROSITE" id="PS50850"/>
    </source>
</evidence>
<feature type="transmembrane region" description="Helical" evidence="7">
    <location>
        <begin position="410"/>
        <end position="428"/>
    </location>
</feature>
<feature type="transmembrane region" description="Helical" evidence="7">
    <location>
        <begin position="308"/>
        <end position="330"/>
    </location>
</feature>
<organism evidence="9 10">
    <name type="scientific">Ancylobacter pratisalsi</name>
    <dbReference type="NCBI Taxonomy" id="1745854"/>
    <lineage>
        <taxon>Bacteria</taxon>
        <taxon>Pseudomonadati</taxon>
        <taxon>Pseudomonadota</taxon>
        <taxon>Alphaproteobacteria</taxon>
        <taxon>Hyphomicrobiales</taxon>
        <taxon>Xanthobacteraceae</taxon>
        <taxon>Ancylobacter</taxon>
    </lineage>
</organism>
<evidence type="ECO:0000256" key="4">
    <source>
        <dbReference type="ARBA" id="ARBA00022692"/>
    </source>
</evidence>
<dbReference type="Gene3D" id="1.20.1250.20">
    <property type="entry name" value="MFS general substrate transporter like domains"/>
    <property type="match status" value="1"/>
</dbReference>
<proteinExistence type="predicted"/>
<dbReference type="Gene3D" id="1.20.1720.10">
    <property type="entry name" value="Multidrug resistance protein D"/>
    <property type="match status" value="1"/>
</dbReference>
<dbReference type="PROSITE" id="PS50850">
    <property type="entry name" value="MFS"/>
    <property type="match status" value="1"/>
</dbReference>
<dbReference type="GO" id="GO:0022857">
    <property type="term" value="F:transmembrane transporter activity"/>
    <property type="evidence" value="ECO:0007669"/>
    <property type="project" value="InterPro"/>
</dbReference>
<feature type="transmembrane region" description="Helical" evidence="7">
    <location>
        <begin position="342"/>
        <end position="359"/>
    </location>
</feature>
<accession>A0A6P1YQJ0</accession>
<dbReference type="EMBL" id="CP048630">
    <property type="protein sequence ID" value="QIB35392.1"/>
    <property type="molecule type" value="Genomic_DNA"/>
</dbReference>
<evidence type="ECO:0000256" key="7">
    <source>
        <dbReference type="SAM" id="Phobius"/>
    </source>
</evidence>